<dbReference type="Gene3D" id="3.40.50.1820">
    <property type="entry name" value="alpha/beta hydrolase"/>
    <property type="match status" value="1"/>
</dbReference>
<evidence type="ECO:0000313" key="9">
    <source>
        <dbReference type="EMBL" id="GFP84995.1"/>
    </source>
</evidence>
<keyword evidence="6 8" id="KW-0378">Hydrolase</keyword>
<dbReference type="Proteomes" id="UP000653305">
    <property type="component" value="Unassembled WGS sequence"/>
</dbReference>
<dbReference type="GO" id="GO:0004185">
    <property type="term" value="F:serine-type carboxypeptidase activity"/>
    <property type="evidence" value="ECO:0007669"/>
    <property type="project" value="UniProtKB-UniRule"/>
</dbReference>
<evidence type="ECO:0000256" key="2">
    <source>
        <dbReference type="ARBA" id="ARBA00009431"/>
    </source>
</evidence>
<keyword evidence="7" id="KW-0325">Glycoprotein</keyword>
<reference evidence="9" key="1">
    <citation type="submission" date="2020-07" db="EMBL/GenBank/DDBJ databases">
        <title>Ethylene signaling mediates host invasion by parasitic plants.</title>
        <authorList>
            <person name="Yoshida S."/>
        </authorList>
    </citation>
    <scope>NUCLEOTIDE SEQUENCE</scope>
    <source>
        <strain evidence="9">Okayama</strain>
    </source>
</reference>
<evidence type="ECO:0000256" key="4">
    <source>
        <dbReference type="ARBA" id="ARBA00022645"/>
    </source>
</evidence>
<dbReference type="PRINTS" id="PR00724">
    <property type="entry name" value="CRBOXYPTASEC"/>
</dbReference>
<dbReference type="AlphaFoldDB" id="A0A830BM99"/>
<evidence type="ECO:0000256" key="6">
    <source>
        <dbReference type="ARBA" id="ARBA00022801"/>
    </source>
</evidence>
<dbReference type="PANTHER" id="PTHR11802">
    <property type="entry name" value="SERINE PROTEASE FAMILY S10 SERINE CARBOXYPEPTIDASE"/>
    <property type="match status" value="1"/>
</dbReference>
<evidence type="ECO:0000313" key="10">
    <source>
        <dbReference type="Proteomes" id="UP000653305"/>
    </source>
</evidence>
<dbReference type="InterPro" id="IPR001563">
    <property type="entry name" value="Peptidase_S10"/>
</dbReference>
<comment type="subcellular location">
    <subcellularLocation>
        <location evidence="1">Secreted</location>
    </subcellularLocation>
</comment>
<dbReference type="SUPFAM" id="SSF53474">
    <property type="entry name" value="alpha/beta-Hydrolases"/>
    <property type="match status" value="1"/>
</dbReference>
<evidence type="ECO:0000256" key="3">
    <source>
        <dbReference type="ARBA" id="ARBA00022525"/>
    </source>
</evidence>
<keyword evidence="10" id="KW-1185">Reference proteome</keyword>
<dbReference type="PROSITE" id="PS00131">
    <property type="entry name" value="CARBOXYPEPT_SER_SER"/>
    <property type="match status" value="1"/>
</dbReference>
<dbReference type="InterPro" id="IPR029058">
    <property type="entry name" value="AB_hydrolase_fold"/>
</dbReference>
<dbReference type="PROSITE" id="PS00560">
    <property type="entry name" value="CARBOXYPEPT_SER_HIS"/>
    <property type="match status" value="1"/>
</dbReference>
<dbReference type="EC" id="3.4.16.-" evidence="8"/>
<name>A0A830BM99_9LAMI</name>
<dbReference type="EMBL" id="BMAC01000097">
    <property type="protein sequence ID" value="GFP84995.1"/>
    <property type="molecule type" value="Genomic_DNA"/>
</dbReference>
<comment type="similarity">
    <text evidence="2 8">Belongs to the peptidase S10 family.</text>
</comment>
<evidence type="ECO:0000256" key="5">
    <source>
        <dbReference type="ARBA" id="ARBA00022670"/>
    </source>
</evidence>
<evidence type="ECO:0000256" key="8">
    <source>
        <dbReference type="RuleBase" id="RU361156"/>
    </source>
</evidence>
<keyword evidence="5 8" id="KW-0645">Protease</keyword>
<dbReference type="Pfam" id="PF00450">
    <property type="entry name" value="Peptidase_S10"/>
    <property type="match status" value="1"/>
</dbReference>
<dbReference type="InterPro" id="IPR018202">
    <property type="entry name" value="Ser_caboxypep_ser_AS"/>
</dbReference>
<evidence type="ECO:0000256" key="1">
    <source>
        <dbReference type="ARBA" id="ARBA00004613"/>
    </source>
</evidence>
<keyword evidence="4 8" id="KW-0121">Carboxypeptidase</keyword>
<organism evidence="9 10">
    <name type="scientific">Phtheirospermum japonicum</name>
    <dbReference type="NCBI Taxonomy" id="374723"/>
    <lineage>
        <taxon>Eukaryota</taxon>
        <taxon>Viridiplantae</taxon>
        <taxon>Streptophyta</taxon>
        <taxon>Embryophyta</taxon>
        <taxon>Tracheophyta</taxon>
        <taxon>Spermatophyta</taxon>
        <taxon>Magnoliopsida</taxon>
        <taxon>eudicotyledons</taxon>
        <taxon>Gunneridae</taxon>
        <taxon>Pentapetalae</taxon>
        <taxon>asterids</taxon>
        <taxon>lamiids</taxon>
        <taxon>Lamiales</taxon>
        <taxon>Orobanchaceae</taxon>
        <taxon>Orobanchaceae incertae sedis</taxon>
        <taxon>Phtheirospermum</taxon>
    </lineage>
</organism>
<sequence length="340" mass="37936">MAGPGCSSLGAGAFSEHGPFHPSGDARDNFNFLHKWLAKFPEFRSTKFFITGESYAGHYVPQLANLIIQSKPKLLNLTGIAIGNPLLEFNTDLNSGAEYLWSHGLISDFTYNQLTFVCNFSQIRRQYDAGKLTPKCSRVDNQVSSEISRFVDAYDVTLDVCFSSGVSLQSQSLYKLQDEPKIDVCIGDETGVYLNREEVQKALHAQLIGVKEWSFCSDVVNYDMRNLEIPTNDILGELVKSGIRVLVYSGDQDSVIPLTGTRKVINDLANRFKLKTTRPYRPWIVRNQVAGWTQAYGELLTYATIRGASHEAPFTQPERSLLLFTSLLHGNPLPPINGTK</sequence>
<comment type="caution">
    <text evidence="9">The sequence shown here is derived from an EMBL/GenBank/DDBJ whole genome shotgun (WGS) entry which is preliminary data.</text>
</comment>
<accession>A0A830BM99</accession>
<proteinExistence type="inferred from homology"/>
<dbReference type="InterPro" id="IPR033124">
    <property type="entry name" value="Ser_caboxypep_his_AS"/>
</dbReference>
<evidence type="ECO:0000256" key="7">
    <source>
        <dbReference type="ARBA" id="ARBA00023180"/>
    </source>
</evidence>
<dbReference type="GO" id="GO:0005773">
    <property type="term" value="C:vacuole"/>
    <property type="evidence" value="ECO:0007669"/>
    <property type="project" value="TreeGrafter"/>
</dbReference>
<dbReference type="GO" id="GO:0005576">
    <property type="term" value="C:extracellular region"/>
    <property type="evidence" value="ECO:0007669"/>
    <property type="project" value="UniProtKB-SubCell"/>
</dbReference>
<keyword evidence="3" id="KW-0964">Secreted</keyword>
<dbReference type="GO" id="GO:0006508">
    <property type="term" value="P:proteolysis"/>
    <property type="evidence" value="ECO:0007669"/>
    <property type="project" value="UniProtKB-KW"/>
</dbReference>
<dbReference type="OrthoDB" id="443318at2759"/>
<gene>
    <name evidence="9" type="ORF">PHJA_000643300</name>
</gene>
<dbReference type="PANTHER" id="PTHR11802:SF281">
    <property type="entry name" value="CARBOXYPEPTIDASE"/>
    <property type="match status" value="1"/>
</dbReference>
<protein>
    <recommendedName>
        <fullName evidence="8">Carboxypeptidase</fullName>
        <ecNumber evidence="8">3.4.16.-</ecNumber>
    </recommendedName>
</protein>